<evidence type="ECO:0000256" key="6">
    <source>
        <dbReference type="ARBA" id="ARBA00023134"/>
    </source>
</evidence>
<reference evidence="9 10" key="1">
    <citation type="submission" date="2015-07" db="EMBL/GenBank/DDBJ databases">
        <title>Genome sequence of Ornatilinea apprima DSM 23815.</title>
        <authorList>
            <person name="Hemp J."/>
            <person name="Ward L.M."/>
            <person name="Pace L.A."/>
            <person name="Fischer W.W."/>
        </authorList>
    </citation>
    <scope>NUCLEOTIDE SEQUENCE [LARGE SCALE GENOMIC DNA]</scope>
    <source>
        <strain evidence="9 10">P3M-1</strain>
    </source>
</reference>
<dbReference type="NCBIfam" id="TIGR01916">
    <property type="entry name" value="F420_cofE"/>
    <property type="match status" value="1"/>
</dbReference>
<gene>
    <name evidence="9" type="ORF">ADN00_00250</name>
</gene>
<keyword evidence="1 9" id="KW-0436">Ligase</keyword>
<dbReference type="GO" id="GO:0052618">
    <property type="term" value="F:coenzyme F420-0:L-glutamate ligase activity"/>
    <property type="evidence" value="ECO:0007669"/>
    <property type="project" value="TreeGrafter"/>
</dbReference>
<dbReference type="STRING" id="1134406.ADN00_00250"/>
<dbReference type="PANTHER" id="PTHR47917">
    <property type="match status" value="1"/>
</dbReference>
<dbReference type="EMBL" id="LGCL01000002">
    <property type="protein sequence ID" value="KPL81016.1"/>
    <property type="molecule type" value="Genomic_DNA"/>
</dbReference>
<proteinExistence type="predicted"/>
<sequence length="256" mass="28115">MPLTLTTLRNMPEIHPGDNLVELILEAMDADHVPVEDGDILVLAQKIVSKAEGRLVNLVDVEAGDQALQVAQVAQKDPRLVELILQESREVLRMRPGVIIVEHRNGFVCANAGIDHSNVRGEGKDPQLWYLLLPKDADQSAREFRAEVWRLIGVNVGVLIIDSHGRAWRNGTVGITIGLAGVPGIVDMRGMQDMYGYRLQNTLIAAADELAGAASLMMGQADEKSPVVIVKGFPYPLKESSSLKELIRSKDQDLFR</sequence>
<evidence type="ECO:0000256" key="4">
    <source>
        <dbReference type="ARBA" id="ARBA00022842"/>
    </source>
</evidence>
<dbReference type="OrthoDB" id="9788295at2"/>
<keyword evidence="3" id="KW-0547">Nucleotide-binding</keyword>
<evidence type="ECO:0000313" key="9">
    <source>
        <dbReference type="EMBL" id="KPL81016.1"/>
    </source>
</evidence>
<evidence type="ECO:0000256" key="7">
    <source>
        <dbReference type="ARBA" id="ARBA00023211"/>
    </source>
</evidence>
<evidence type="ECO:0000256" key="3">
    <source>
        <dbReference type="ARBA" id="ARBA00022741"/>
    </source>
</evidence>
<evidence type="ECO:0000256" key="1">
    <source>
        <dbReference type="ARBA" id="ARBA00022598"/>
    </source>
</evidence>
<feature type="domain" description="Coenzyme F420:L-glutamate ligase-like" evidence="8">
    <location>
        <begin position="11"/>
        <end position="232"/>
    </location>
</feature>
<name>A0A0P6Y6F6_9CHLR</name>
<keyword evidence="6" id="KW-0342">GTP-binding</keyword>
<evidence type="ECO:0000313" key="10">
    <source>
        <dbReference type="Proteomes" id="UP000050417"/>
    </source>
</evidence>
<dbReference type="PATRIC" id="fig|1134406.4.peg.3444"/>
<evidence type="ECO:0000256" key="5">
    <source>
        <dbReference type="ARBA" id="ARBA00022958"/>
    </source>
</evidence>
<keyword evidence="10" id="KW-1185">Reference proteome</keyword>
<keyword evidence="4" id="KW-0460">Magnesium</keyword>
<keyword evidence="7" id="KW-0464">Manganese</keyword>
<evidence type="ECO:0000256" key="2">
    <source>
        <dbReference type="ARBA" id="ARBA00022723"/>
    </source>
</evidence>
<evidence type="ECO:0000259" key="8">
    <source>
        <dbReference type="Pfam" id="PF01996"/>
    </source>
</evidence>
<dbReference type="InterPro" id="IPR002847">
    <property type="entry name" value="F420-0_gamma-glut_ligase-dom"/>
</dbReference>
<keyword evidence="5" id="KW-0630">Potassium</keyword>
<protein>
    <submittedName>
        <fullName evidence="9">F420-0--gamma-glutamyl ligase</fullName>
    </submittedName>
</protein>
<keyword evidence="2" id="KW-0479">Metal-binding</keyword>
<dbReference type="Pfam" id="PF01996">
    <property type="entry name" value="F420_ligase"/>
    <property type="match status" value="1"/>
</dbReference>
<dbReference type="AlphaFoldDB" id="A0A0P6Y6F6"/>
<dbReference type="SUPFAM" id="SSF144010">
    <property type="entry name" value="CofE-like"/>
    <property type="match status" value="1"/>
</dbReference>
<dbReference type="GO" id="GO:0005525">
    <property type="term" value="F:GTP binding"/>
    <property type="evidence" value="ECO:0007669"/>
    <property type="project" value="UniProtKB-KW"/>
</dbReference>
<accession>A0A0P6Y6F6</accession>
<dbReference type="RefSeq" id="WP_075060950.1">
    <property type="nucleotide sequence ID" value="NZ_LGCL01000002.1"/>
</dbReference>
<dbReference type="Gene3D" id="3.90.1660.10">
    <property type="entry name" value="CofE-like domain"/>
    <property type="match status" value="1"/>
</dbReference>
<organism evidence="9 10">
    <name type="scientific">Ornatilinea apprima</name>
    <dbReference type="NCBI Taxonomy" id="1134406"/>
    <lineage>
        <taxon>Bacteria</taxon>
        <taxon>Bacillati</taxon>
        <taxon>Chloroflexota</taxon>
        <taxon>Anaerolineae</taxon>
        <taxon>Anaerolineales</taxon>
        <taxon>Anaerolineaceae</taxon>
        <taxon>Ornatilinea</taxon>
    </lineage>
</organism>
<dbReference type="Proteomes" id="UP000050417">
    <property type="component" value="Unassembled WGS sequence"/>
</dbReference>
<dbReference type="Gene3D" id="3.30.1330.100">
    <property type="entry name" value="CofE-like"/>
    <property type="match status" value="1"/>
</dbReference>
<comment type="caution">
    <text evidence="9">The sequence shown here is derived from an EMBL/GenBank/DDBJ whole genome shotgun (WGS) entry which is preliminary data.</text>
</comment>
<dbReference type="GO" id="GO:0046872">
    <property type="term" value="F:metal ion binding"/>
    <property type="evidence" value="ECO:0007669"/>
    <property type="project" value="UniProtKB-KW"/>
</dbReference>
<dbReference type="PANTHER" id="PTHR47917:SF1">
    <property type="entry name" value="COENZYME F420:L-GLUTAMATE LIGASE"/>
    <property type="match status" value="1"/>
</dbReference>
<dbReference type="InterPro" id="IPR008225">
    <property type="entry name" value="F420-0_g-glutamyl_ligase"/>
</dbReference>